<keyword evidence="1" id="KW-0547">Nucleotide-binding</keyword>
<dbReference type="GO" id="GO:0005524">
    <property type="term" value="F:ATP binding"/>
    <property type="evidence" value="ECO:0007669"/>
    <property type="project" value="UniProtKB-KW"/>
</dbReference>
<keyword evidence="2 6" id="KW-0378">Hydrolase</keyword>
<protein>
    <submittedName>
        <fullName evidence="6">ATP-dependent helicase</fullName>
        <ecNumber evidence="6">3.6.4.12</ecNumber>
    </submittedName>
</protein>
<feature type="domain" description="Helicase ATP-binding" evidence="5">
    <location>
        <begin position="28"/>
        <end position="302"/>
    </location>
</feature>
<proteinExistence type="inferred from homology"/>
<dbReference type="GO" id="GO:0016818">
    <property type="term" value="F:hydrolase activity, acting on acid anhydrides, in phosphorus-containing anhydrides"/>
    <property type="evidence" value="ECO:0007669"/>
    <property type="project" value="InterPro"/>
</dbReference>
<dbReference type="InterPro" id="IPR014013">
    <property type="entry name" value="Helic_SF1/SF2_ATP-bd_DinG/Rad3"/>
</dbReference>
<dbReference type="SUPFAM" id="SSF52540">
    <property type="entry name" value="P-loop containing nucleoside triphosphate hydrolases"/>
    <property type="match status" value="1"/>
</dbReference>
<dbReference type="PROSITE" id="PS51193">
    <property type="entry name" value="HELICASE_ATP_BIND_2"/>
    <property type="match status" value="1"/>
</dbReference>
<dbReference type="InterPro" id="IPR027417">
    <property type="entry name" value="P-loop_NTPase"/>
</dbReference>
<dbReference type="Pfam" id="PF13307">
    <property type="entry name" value="Helicase_C_2"/>
    <property type="match status" value="1"/>
</dbReference>
<name>A0A2X4W9J4_LEDLE</name>
<keyword evidence="7" id="KW-1185">Reference proteome</keyword>
<comment type="similarity">
    <text evidence="4">Belongs to the helicase family. DinG subfamily.</text>
</comment>
<evidence type="ECO:0000259" key="5">
    <source>
        <dbReference type="PROSITE" id="PS51193"/>
    </source>
</evidence>
<evidence type="ECO:0000256" key="4">
    <source>
        <dbReference type="ARBA" id="ARBA00038058"/>
    </source>
</evidence>
<dbReference type="RefSeq" id="WP_066137909.1">
    <property type="nucleotide sequence ID" value="NZ_CBCSGM010000001.1"/>
</dbReference>
<dbReference type="PANTHER" id="PTHR11472:SF57">
    <property type="entry name" value="ATP-DEPENDENT HELICASE YPVA-RELATED"/>
    <property type="match status" value="1"/>
</dbReference>
<dbReference type="Gene3D" id="3.40.50.300">
    <property type="entry name" value="P-loop containing nucleotide triphosphate hydrolases"/>
    <property type="match status" value="2"/>
</dbReference>
<dbReference type="PANTHER" id="PTHR11472">
    <property type="entry name" value="DNA REPAIR DEAD HELICASE RAD3/XP-D SUBFAMILY MEMBER"/>
    <property type="match status" value="1"/>
</dbReference>
<dbReference type="AlphaFoldDB" id="A0A2X4W9J4"/>
<gene>
    <name evidence="6" type="primary">ypvA</name>
    <name evidence="6" type="ORF">NCTC4824_01988</name>
</gene>
<evidence type="ECO:0000256" key="1">
    <source>
        <dbReference type="ARBA" id="ARBA00022741"/>
    </source>
</evidence>
<dbReference type="InterPro" id="IPR006555">
    <property type="entry name" value="ATP-dep_Helicase_C"/>
</dbReference>
<dbReference type="GO" id="GO:0006139">
    <property type="term" value="P:nucleobase-containing compound metabolic process"/>
    <property type="evidence" value="ECO:0007669"/>
    <property type="project" value="InterPro"/>
</dbReference>
<sequence length="642" mass="73936">MRQPLPFELTKTSSFYEQLQDWIGDVFYDILPSKGYELRDEQIFMAFQLEKAFSNKKVIFGEAGVGTGKTLVYLLYAIAYARYIGKPAIIACADESLIEQLVKKEGDIKKIEKALGMEIDVRLAKSRDQYLCLQKLDRAISQSDTQIYNNIYEELPPFVHDNSSMNQFFRYGDRKDYPSLNEEEWKDIAWDSLQDCLSCSKRHRCGQTLNRDHYRKATDLVVCSHDFYMEHIWTKDSRIREGQLPLLPDPSSVVFDEGHLLEFASQKALTYRISDEMLDLLLNRLQENDVREKTLITIEEVIELNSSLFSLLSEVAKPVKGSERMELQKTPQIMVLANLLLEKINLLAEELVFESELYTIDEYELRIVEEYLDQIIYSLTLLIEDDKGIIWFENGSTGQILVIMPRLIGEILGNRVFKNKIPYIFSSATLSTDGDFTYLSNTLGVDDYLSLSVPSPFDYEEKLAITIHSEEDRTKKWQHILNSITKAQGKSLVLFNNKWDLAEFKTYLLDEQYSDLPVIYEGDAEISNLIQQFQAQEEMVLCAYTLWEGLDIPGSALENVFIASLPFPPYDPVFDAKRSGAKNAYLEVDLPYMLLRLKQGVGRVIRTSTDTGTIHIWLKEEERASVLSEVKKNLPVPATYLF</sequence>
<keyword evidence="6" id="KW-0347">Helicase</keyword>
<dbReference type="Proteomes" id="UP000249134">
    <property type="component" value="Chromosome 1"/>
</dbReference>
<organism evidence="6 7">
    <name type="scientific">Lederbergia lenta</name>
    <name type="common">Bacillus lentus</name>
    <dbReference type="NCBI Taxonomy" id="1467"/>
    <lineage>
        <taxon>Bacteria</taxon>
        <taxon>Bacillati</taxon>
        <taxon>Bacillota</taxon>
        <taxon>Bacilli</taxon>
        <taxon>Bacillales</taxon>
        <taxon>Bacillaceae</taxon>
        <taxon>Lederbergia</taxon>
    </lineage>
</organism>
<evidence type="ECO:0000256" key="3">
    <source>
        <dbReference type="ARBA" id="ARBA00022840"/>
    </source>
</evidence>
<dbReference type="STRING" id="1348624.GCA_001591545_01055"/>
<keyword evidence="3" id="KW-0067">ATP-binding</keyword>
<evidence type="ECO:0000313" key="7">
    <source>
        <dbReference type="Proteomes" id="UP000249134"/>
    </source>
</evidence>
<dbReference type="GO" id="GO:0003678">
    <property type="term" value="F:DNA helicase activity"/>
    <property type="evidence" value="ECO:0007669"/>
    <property type="project" value="UniProtKB-EC"/>
</dbReference>
<evidence type="ECO:0000256" key="2">
    <source>
        <dbReference type="ARBA" id="ARBA00022801"/>
    </source>
</evidence>
<dbReference type="GO" id="GO:0003676">
    <property type="term" value="F:nucleic acid binding"/>
    <property type="evidence" value="ECO:0007669"/>
    <property type="project" value="InterPro"/>
</dbReference>
<dbReference type="InterPro" id="IPR045028">
    <property type="entry name" value="DinG/Rad3-like"/>
</dbReference>
<dbReference type="EC" id="3.6.4.12" evidence="6"/>
<dbReference type="SMART" id="SM00491">
    <property type="entry name" value="HELICc2"/>
    <property type="match status" value="1"/>
</dbReference>
<accession>A0A2X4W9J4</accession>
<dbReference type="KEGG" id="blen:NCTC4824_01988"/>
<dbReference type="EMBL" id="LS483476">
    <property type="protein sequence ID" value="SQI56628.1"/>
    <property type="molecule type" value="Genomic_DNA"/>
</dbReference>
<evidence type="ECO:0000313" key="6">
    <source>
        <dbReference type="EMBL" id="SQI56628.1"/>
    </source>
</evidence>
<reference evidence="6 7" key="1">
    <citation type="submission" date="2018-06" db="EMBL/GenBank/DDBJ databases">
        <authorList>
            <consortium name="Pathogen Informatics"/>
            <person name="Doyle S."/>
        </authorList>
    </citation>
    <scope>NUCLEOTIDE SEQUENCE [LARGE SCALE GENOMIC DNA]</scope>
    <source>
        <strain evidence="6 7">NCTC4824</strain>
    </source>
</reference>